<dbReference type="PANTHER" id="PTHR38436:SF1">
    <property type="entry name" value="ESTER CYCLASE"/>
    <property type="match status" value="1"/>
</dbReference>
<dbReference type="Proteomes" id="UP001501676">
    <property type="component" value="Unassembled WGS sequence"/>
</dbReference>
<dbReference type="InterPro" id="IPR032710">
    <property type="entry name" value="NTF2-like_dom_sf"/>
</dbReference>
<evidence type="ECO:0000313" key="2">
    <source>
        <dbReference type="Proteomes" id="UP001501676"/>
    </source>
</evidence>
<dbReference type="PANTHER" id="PTHR38436">
    <property type="entry name" value="POLYKETIDE CYCLASE SNOAL-LIKE DOMAIN"/>
    <property type="match status" value="1"/>
</dbReference>
<dbReference type="InterPro" id="IPR009959">
    <property type="entry name" value="Cyclase_SnoaL-like"/>
</dbReference>
<dbReference type="Pfam" id="PF07366">
    <property type="entry name" value="SnoaL"/>
    <property type="match status" value="2"/>
</dbReference>
<name>A0ABP6SYT8_9ACTN</name>
<proteinExistence type="predicted"/>
<accession>A0ABP6SYT8</accession>
<comment type="caution">
    <text evidence="1">The sequence shown here is derived from an EMBL/GenBank/DDBJ whole genome shotgun (WGS) entry which is preliminary data.</text>
</comment>
<dbReference type="SUPFAM" id="SSF54427">
    <property type="entry name" value="NTF2-like"/>
    <property type="match status" value="2"/>
</dbReference>
<gene>
    <name evidence="1" type="ORF">GCM10020369_33670</name>
</gene>
<reference evidence="2" key="1">
    <citation type="journal article" date="2019" name="Int. J. Syst. Evol. Microbiol.">
        <title>The Global Catalogue of Microorganisms (GCM) 10K type strain sequencing project: providing services to taxonomists for standard genome sequencing and annotation.</title>
        <authorList>
            <consortium name="The Broad Institute Genomics Platform"/>
            <consortium name="The Broad Institute Genome Sequencing Center for Infectious Disease"/>
            <person name="Wu L."/>
            <person name="Ma J."/>
        </authorList>
    </citation>
    <scope>NUCLEOTIDE SEQUENCE [LARGE SCALE GENOMIC DNA]</scope>
    <source>
        <strain evidence="2">JCM 9458</strain>
    </source>
</reference>
<sequence length="383" mass="43234">MAETVLIGQHIGDGPSIRTMPRDYSIAVRPATGTDTARAAAERGDRRQSMRGFEDTYVDIIDYIVRITHRIWEDQDVGYIYDTYAPGCFVHDDHGPHYGVERVVSGTMQSIHAFPDTRSYADDVIWAGDDVQGFVTSHRYITTGHHLGPWEHGPATGRRVNMWGIANCVIRENEIFEEWVLYNMCSKLAQLGIDVADAARRYGNEVAASPAAERYLAEVDRLSGGRKPEYYPSHDAPEFDPEHFARALFHNVYNRRDLSAFERSYSSTVRWKGTSNRVGYGRADVKGMARSLMATFPDLGMKVDEVYWMGNDADGYRIVVRWTASGTHRGHGLYGAPTGRRVHLWGISQLYVTDGQVTEEWNLFNEFDVMAQILSDAPLPMVP</sequence>
<evidence type="ECO:0000313" key="1">
    <source>
        <dbReference type="EMBL" id="GAA3388247.1"/>
    </source>
</evidence>
<dbReference type="RefSeq" id="WP_345729058.1">
    <property type="nucleotide sequence ID" value="NZ_BAAAYN010000023.1"/>
</dbReference>
<dbReference type="EMBL" id="BAAAYN010000023">
    <property type="protein sequence ID" value="GAA3388247.1"/>
    <property type="molecule type" value="Genomic_DNA"/>
</dbReference>
<protein>
    <submittedName>
        <fullName evidence="1">Ester cyclase</fullName>
    </submittedName>
</protein>
<organism evidence="1 2">
    <name type="scientific">Cryptosporangium minutisporangium</name>
    <dbReference type="NCBI Taxonomy" id="113569"/>
    <lineage>
        <taxon>Bacteria</taxon>
        <taxon>Bacillati</taxon>
        <taxon>Actinomycetota</taxon>
        <taxon>Actinomycetes</taxon>
        <taxon>Cryptosporangiales</taxon>
        <taxon>Cryptosporangiaceae</taxon>
        <taxon>Cryptosporangium</taxon>
    </lineage>
</organism>
<keyword evidence="2" id="KW-1185">Reference proteome</keyword>
<dbReference type="Gene3D" id="3.10.450.50">
    <property type="match status" value="2"/>
</dbReference>